<organism evidence="3 4">
    <name type="scientific">Caulobacter flavus</name>
    <dbReference type="NCBI Taxonomy" id="1679497"/>
    <lineage>
        <taxon>Bacteria</taxon>
        <taxon>Pseudomonadati</taxon>
        <taxon>Pseudomonadota</taxon>
        <taxon>Alphaproteobacteria</taxon>
        <taxon>Caulobacterales</taxon>
        <taxon>Caulobacteraceae</taxon>
        <taxon>Caulobacter</taxon>
    </lineage>
</organism>
<protein>
    <submittedName>
        <fullName evidence="3">Dienelactone hydrolase</fullName>
    </submittedName>
</protein>
<dbReference type="Gene3D" id="3.40.50.1820">
    <property type="entry name" value="alpha/beta hydrolase"/>
    <property type="match status" value="1"/>
</dbReference>
<dbReference type="InterPro" id="IPR051049">
    <property type="entry name" value="Dienelactone_hydrolase-like"/>
</dbReference>
<dbReference type="EMBL" id="PJRQ01000012">
    <property type="protein sequence ID" value="PLR18143.1"/>
    <property type="molecule type" value="Genomic_DNA"/>
</dbReference>
<evidence type="ECO:0000259" key="1">
    <source>
        <dbReference type="Pfam" id="PF01738"/>
    </source>
</evidence>
<evidence type="ECO:0000313" key="4">
    <source>
        <dbReference type="Proteomes" id="UP000234483"/>
    </source>
</evidence>
<evidence type="ECO:0000313" key="5">
    <source>
        <dbReference type="Proteomes" id="UP000281192"/>
    </source>
</evidence>
<dbReference type="AlphaFoldDB" id="A0A2N5CWF8"/>
<name>A0A2N5CWF8_9CAUL</name>
<dbReference type="RefSeq" id="WP_101712374.1">
    <property type="nucleotide sequence ID" value="NZ_CP026100.1"/>
</dbReference>
<dbReference type="PROSITE" id="PS51318">
    <property type="entry name" value="TAT"/>
    <property type="match status" value="1"/>
</dbReference>
<sequence>MCDDDIHPGLVHDPRVSRRAFGLMTAAVGGLAATAAHADDKVVETDVVIKTPDGQADAALFKPAGKGKWPAVLIWPDVMSLRPVFRDMGRRLAAAGYVVLVPNLYYRVKKAPVIDGTFNFANPEDRAKITPLRTTVTPEGTDRDALAYVAFLDAQKETDKGRKIGVQGYCMGGPLSFRTAAAAPGRIAAVASFHGGGLVTADPTSPHLLIPKTHAEFLIEVADNDDKKEPDVKDKLKAAFAEAKRPAKVEVFAGAAHGWTVKGSQVYDETAAEQAWTNLLDLYKRTLR</sequence>
<dbReference type="EMBL" id="CP026100">
    <property type="protein sequence ID" value="AYV44852.1"/>
    <property type="molecule type" value="Genomic_DNA"/>
</dbReference>
<dbReference type="Pfam" id="PF01738">
    <property type="entry name" value="DLH"/>
    <property type="match status" value="1"/>
</dbReference>
<dbReference type="PANTHER" id="PTHR46623:SF10">
    <property type="entry name" value="CARBOXYMETHYLENEBUTENOLIDASE HOMOLOG"/>
    <property type="match status" value="1"/>
</dbReference>
<evidence type="ECO:0000313" key="2">
    <source>
        <dbReference type="EMBL" id="AYV44852.1"/>
    </source>
</evidence>
<dbReference type="Proteomes" id="UP000281192">
    <property type="component" value="Chromosome"/>
</dbReference>
<dbReference type="KEGG" id="cfh:C1707_00445"/>
<keyword evidence="5" id="KW-1185">Reference proteome</keyword>
<reference evidence="3 4" key="1">
    <citation type="submission" date="2017-12" db="EMBL/GenBank/DDBJ databases">
        <title>The genome sequence of Caulobacter flavus CGMCC1 15093.</title>
        <authorList>
            <person name="Gao J."/>
            <person name="Mao X."/>
            <person name="Sun J."/>
        </authorList>
    </citation>
    <scope>NUCLEOTIDE SEQUENCE [LARGE SCALE GENOMIC DNA]</scope>
    <source>
        <strain evidence="3 4">CGMCC1 15093</strain>
    </source>
</reference>
<dbReference type="InterPro" id="IPR029058">
    <property type="entry name" value="AB_hydrolase_fold"/>
</dbReference>
<keyword evidence="3" id="KW-0378">Hydrolase</keyword>
<gene>
    <name evidence="2" type="ORF">C1707_00445</name>
    <name evidence="3" type="ORF">CFHF_07440</name>
</gene>
<reference evidence="2 5" key="2">
    <citation type="submission" date="2018-01" db="EMBL/GenBank/DDBJ databases">
        <title>Complete genome sequence of Caulobacter flavus RHGG3.</title>
        <authorList>
            <person name="Yang E."/>
        </authorList>
    </citation>
    <scope>NUCLEOTIDE SEQUENCE [LARGE SCALE GENOMIC DNA]</scope>
    <source>
        <strain evidence="2 5">RHGG3</strain>
    </source>
</reference>
<accession>A0A2N5CWF8</accession>
<dbReference type="PANTHER" id="PTHR46623">
    <property type="entry name" value="CARBOXYMETHYLENEBUTENOLIDASE-RELATED"/>
    <property type="match status" value="1"/>
</dbReference>
<dbReference type="Proteomes" id="UP000234483">
    <property type="component" value="Unassembled WGS sequence"/>
</dbReference>
<dbReference type="InterPro" id="IPR002925">
    <property type="entry name" value="Dienelactn_hydro"/>
</dbReference>
<dbReference type="GO" id="GO:0016787">
    <property type="term" value="F:hydrolase activity"/>
    <property type="evidence" value="ECO:0007669"/>
    <property type="project" value="UniProtKB-KW"/>
</dbReference>
<proteinExistence type="predicted"/>
<evidence type="ECO:0000313" key="3">
    <source>
        <dbReference type="EMBL" id="PLR18143.1"/>
    </source>
</evidence>
<feature type="domain" description="Dienelactone hydrolase" evidence="1">
    <location>
        <begin position="57"/>
        <end position="285"/>
    </location>
</feature>
<dbReference type="OrthoDB" id="9787933at2"/>
<dbReference type="SUPFAM" id="SSF53474">
    <property type="entry name" value="alpha/beta-Hydrolases"/>
    <property type="match status" value="1"/>
</dbReference>
<dbReference type="InterPro" id="IPR006311">
    <property type="entry name" value="TAT_signal"/>
</dbReference>